<evidence type="ECO:0000256" key="5">
    <source>
        <dbReference type="PROSITE-ProRule" id="PRU00278"/>
    </source>
</evidence>
<sequence>MRKTYILSAIVMTFIVLDGCAATDGKAASEKGSEMASAENVVATVNGKPISKNALNNLVSEVGKQNPDQSVSEGKVVESLISRELLRQDAEKQNLQKTPAVIGHLENVTRDVLAQAAIDSFRKGIVITDADCRKEYDAKIAGAELTEFKAKHILVEDEAEAYQILASLKKGAKFADLAKKYSKDPSGQKNGGDLGWFNPAQMVPEFSSAVASLKNGETAPAPIKTKFGWHVIQREDARKQPPPKFEDIKEQIRNVLISQKLQKHIEELKQSAKIVDLVSGKN</sequence>
<evidence type="ECO:0000256" key="3">
    <source>
        <dbReference type="ARBA" id="ARBA00013194"/>
    </source>
</evidence>
<dbReference type="InterPro" id="IPR000297">
    <property type="entry name" value="PPIase_PpiC"/>
</dbReference>
<gene>
    <name evidence="8" type="ORF">DM484_21770</name>
</gene>
<dbReference type="Pfam" id="PF13616">
    <property type="entry name" value="Rotamase_3"/>
    <property type="match status" value="1"/>
</dbReference>
<evidence type="ECO:0000313" key="8">
    <source>
        <dbReference type="EMBL" id="PZN74105.1"/>
    </source>
</evidence>
<dbReference type="Gene3D" id="1.10.8.1040">
    <property type="match status" value="1"/>
</dbReference>
<dbReference type="PROSITE" id="PS01096">
    <property type="entry name" value="PPIC_PPIASE_1"/>
    <property type="match status" value="1"/>
</dbReference>
<dbReference type="Proteomes" id="UP000249396">
    <property type="component" value="Unassembled WGS sequence"/>
</dbReference>
<keyword evidence="6" id="KW-0732">Signal</keyword>
<evidence type="ECO:0000256" key="1">
    <source>
        <dbReference type="ARBA" id="ARBA00000971"/>
    </source>
</evidence>
<dbReference type="PANTHER" id="PTHR47245:SF2">
    <property type="entry name" value="PEPTIDYL-PROLYL CIS-TRANS ISOMERASE HP_0175-RELATED"/>
    <property type="match status" value="1"/>
</dbReference>
<keyword evidence="5 8" id="KW-0413">Isomerase</keyword>
<evidence type="ECO:0000256" key="4">
    <source>
        <dbReference type="ARBA" id="ARBA00023110"/>
    </source>
</evidence>
<feature type="chain" id="PRO_5015888895" description="peptidylprolyl isomerase" evidence="6">
    <location>
        <begin position="22"/>
        <end position="282"/>
    </location>
</feature>
<reference evidence="8 9" key="1">
    <citation type="journal article" date="2018" name="Aquat. Microb. Ecol.">
        <title>Gammaproteobacterial methanotrophs dominate.</title>
        <authorList>
            <person name="Rissanen A.J."/>
            <person name="Saarenheimo J."/>
            <person name="Tiirola M."/>
            <person name="Peura S."/>
            <person name="Aalto S.L."/>
            <person name="Karvinen A."/>
            <person name="Nykanen H."/>
        </authorList>
    </citation>
    <scope>NUCLEOTIDE SEQUENCE [LARGE SCALE GENOMIC DNA]</scope>
    <source>
        <strain evidence="8">AMbin10</strain>
    </source>
</reference>
<accession>A0A2W4QPJ2</accession>
<dbReference type="InterPro" id="IPR050245">
    <property type="entry name" value="PrsA_foldase"/>
</dbReference>
<dbReference type="PROSITE" id="PS50198">
    <property type="entry name" value="PPIC_PPIASE_2"/>
    <property type="match status" value="1"/>
</dbReference>
<dbReference type="InterPro" id="IPR027304">
    <property type="entry name" value="Trigger_fact/SurA_dom_sf"/>
</dbReference>
<dbReference type="EMBL" id="QJPH01000436">
    <property type="protein sequence ID" value="PZN74105.1"/>
    <property type="molecule type" value="Genomic_DNA"/>
</dbReference>
<comment type="similarity">
    <text evidence="2">Belongs to the PpiC/parvulin rotamase family.</text>
</comment>
<dbReference type="Gene3D" id="3.10.50.40">
    <property type="match status" value="1"/>
</dbReference>
<proteinExistence type="inferred from homology"/>
<dbReference type="InterPro" id="IPR023058">
    <property type="entry name" value="PPIase_PpiC_CS"/>
</dbReference>
<dbReference type="PANTHER" id="PTHR47245">
    <property type="entry name" value="PEPTIDYLPROLYL ISOMERASE"/>
    <property type="match status" value="1"/>
</dbReference>
<dbReference type="EC" id="5.2.1.8" evidence="3"/>
<comment type="caution">
    <text evidence="8">The sequence shown here is derived from an EMBL/GenBank/DDBJ whole genome shotgun (WGS) entry which is preliminary data.</text>
</comment>
<dbReference type="SUPFAM" id="SSF109998">
    <property type="entry name" value="Triger factor/SurA peptide-binding domain-like"/>
    <property type="match status" value="1"/>
</dbReference>
<feature type="domain" description="PpiC" evidence="7">
    <location>
        <begin position="145"/>
        <end position="236"/>
    </location>
</feature>
<evidence type="ECO:0000256" key="2">
    <source>
        <dbReference type="ARBA" id="ARBA00007656"/>
    </source>
</evidence>
<dbReference type="AlphaFoldDB" id="A0A2W4QPJ2"/>
<dbReference type="SUPFAM" id="SSF54534">
    <property type="entry name" value="FKBP-like"/>
    <property type="match status" value="1"/>
</dbReference>
<name>A0A2W4QPJ2_9GAMM</name>
<evidence type="ECO:0000259" key="7">
    <source>
        <dbReference type="PROSITE" id="PS50198"/>
    </source>
</evidence>
<dbReference type="InterPro" id="IPR046357">
    <property type="entry name" value="PPIase_dom_sf"/>
</dbReference>
<comment type="catalytic activity">
    <reaction evidence="1">
        <text>[protein]-peptidylproline (omega=180) = [protein]-peptidylproline (omega=0)</text>
        <dbReference type="Rhea" id="RHEA:16237"/>
        <dbReference type="Rhea" id="RHEA-COMP:10747"/>
        <dbReference type="Rhea" id="RHEA-COMP:10748"/>
        <dbReference type="ChEBI" id="CHEBI:83833"/>
        <dbReference type="ChEBI" id="CHEBI:83834"/>
        <dbReference type="EC" id="5.2.1.8"/>
    </reaction>
</comment>
<protein>
    <recommendedName>
        <fullName evidence="3">peptidylprolyl isomerase</fullName>
        <ecNumber evidence="3">5.2.1.8</ecNumber>
    </recommendedName>
</protein>
<dbReference type="Pfam" id="PF13624">
    <property type="entry name" value="SurA_N_3"/>
    <property type="match status" value="1"/>
</dbReference>
<evidence type="ECO:0000313" key="9">
    <source>
        <dbReference type="Proteomes" id="UP000249396"/>
    </source>
</evidence>
<evidence type="ECO:0000256" key="6">
    <source>
        <dbReference type="SAM" id="SignalP"/>
    </source>
</evidence>
<organism evidence="8 9">
    <name type="scientific">Candidatus Methylumidiphilus alinenensis</name>
    <dbReference type="NCBI Taxonomy" id="2202197"/>
    <lineage>
        <taxon>Bacteria</taxon>
        <taxon>Pseudomonadati</taxon>
        <taxon>Pseudomonadota</taxon>
        <taxon>Gammaproteobacteria</taxon>
        <taxon>Methylococcales</taxon>
        <taxon>Candidatus Methylumidiphilus</taxon>
    </lineage>
</organism>
<keyword evidence="4 5" id="KW-0697">Rotamase</keyword>
<dbReference type="GO" id="GO:0003755">
    <property type="term" value="F:peptidyl-prolyl cis-trans isomerase activity"/>
    <property type="evidence" value="ECO:0007669"/>
    <property type="project" value="UniProtKB-KW"/>
</dbReference>
<feature type="signal peptide" evidence="6">
    <location>
        <begin position="1"/>
        <end position="21"/>
    </location>
</feature>